<dbReference type="SUPFAM" id="SSF51735">
    <property type="entry name" value="NAD(P)-binding Rossmann-fold domains"/>
    <property type="match status" value="1"/>
</dbReference>
<accession>A0A846XUR9</accession>
<dbReference type="InterPro" id="IPR020904">
    <property type="entry name" value="Sc_DH/Rdtase_CS"/>
</dbReference>
<evidence type="ECO:0000313" key="4">
    <source>
        <dbReference type="Proteomes" id="UP000565711"/>
    </source>
</evidence>
<dbReference type="FunFam" id="3.40.50.720:FF:000084">
    <property type="entry name" value="Short-chain dehydrogenase reductase"/>
    <property type="match status" value="1"/>
</dbReference>
<protein>
    <submittedName>
        <fullName evidence="3">SDR family oxidoreductase</fullName>
    </submittedName>
</protein>
<name>A0A846XUR9_9NOCA</name>
<comment type="caution">
    <text evidence="3">The sequence shown here is derived from an EMBL/GenBank/DDBJ whole genome shotgun (WGS) entry which is preliminary data.</text>
</comment>
<reference evidence="3 4" key="1">
    <citation type="submission" date="2020-04" db="EMBL/GenBank/DDBJ databases">
        <title>MicrobeNet Type strains.</title>
        <authorList>
            <person name="Nicholson A.C."/>
        </authorList>
    </citation>
    <scope>NUCLEOTIDE SEQUENCE [LARGE SCALE GENOMIC DNA]</scope>
    <source>
        <strain evidence="3 4">JCM 12354</strain>
    </source>
</reference>
<evidence type="ECO:0000256" key="2">
    <source>
        <dbReference type="ARBA" id="ARBA00023002"/>
    </source>
</evidence>
<dbReference type="PROSITE" id="PS00061">
    <property type="entry name" value="ADH_SHORT"/>
    <property type="match status" value="1"/>
</dbReference>
<gene>
    <name evidence="3" type="ORF">HGA08_09060</name>
</gene>
<dbReference type="PRINTS" id="PR00080">
    <property type="entry name" value="SDRFAMILY"/>
</dbReference>
<evidence type="ECO:0000313" key="3">
    <source>
        <dbReference type="EMBL" id="NKY50357.1"/>
    </source>
</evidence>
<dbReference type="Gene3D" id="3.40.50.720">
    <property type="entry name" value="NAD(P)-binding Rossmann-like Domain"/>
    <property type="match status" value="1"/>
</dbReference>
<proteinExistence type="inferred from homology"/>
<dbReference type="EMBL" id="JAAXOP010000004">
    <property type="protein sequence ID" value="NKY50357.1"/>
    <property type="molecule type" value="Genomic_DNA"/>
</dbReference>
<dbReference type="Proteomes" id="UP000565711">
    <property type="component" value="Unassembled WGS sequence"/>
</dbReference>
<dbReference type="Pfam" id="PF13561">
    <property type="entry name" value="adh_short_C2"/>
    <property type="match status" value="1"/>
</dbReference>
<dbReference type="AlphaFoldDB" id="A0A846XUR9"/>
<dbReference type="RefSeq" id="WP_067879066.1">
    <property type="nucleotide sequence ID" value="NZ_JAAXOP010000004.1"/>
</dbReference>
<dbReference type="InterPro" id="IPR002347">
    <property type="entry name" value="SDR_fam"/>
</dbReference>
<sequence length="252" mass="26068">MPMTQIISGQVALITGASGSIGAEVARTLARLGADVAVHGRTPGLLDDLAREIRDIGRAGKTYIGDARDPDHLAAVAADVTQTLGPIEILVALAGGDGAPNPTASLDAERWRSVIDTDLNSVFFTLRAVLPRMIERGSGRIVTVASSAGRRASQANAAYAAAKAGVVMLTEHIAKEYAHAGIRINCVAPSIVETAKLRDRMSASDREAIGAHLPLGRIGQPADVAAAITFLVGDQSSWITGTTLDVTGGMTL</sequence>
<evidence type="ECO:0000256" key="1">
    <source>
        <dbReference type="ARBA" id="ARBA00006484"/>
    </source>
</evidence>
<dbReference type="GO" id="GO:0016616">
    <property type="term" value="F:oxidoreductase activity, acting on the CH-OH group of donors, NAD or NADP as acceptor"/>
    <property type="evidence" value="ECO:0007669"/>
    <property type="project" value="TreeGrafter"/>
</dbReference>
<dbReference type="InterPro" id="IPR036291">
    <property type="entry name" value="NAD(P)-bd_dom_sf"/>
</dbReference>
<dbReference type="CDD" id="cd05233">
    <property type="entry name" value="SDR_c"/>
    <property type="match status" value="1"/>
</dbReference>
<keyword evidence="4" id="KW-1185">Reference proteome</keyword>
<dbReference type="PRINTS" id="PR00081">
    <property type="entry name" value="GDHRDH"/>
</dbReference>
<keyword evidence="2" id="KW-0560">Oxidoreductase</keyword>
<comment type="similarity">
    <text evidence="1">Belongs to the short-chain dehydrogenases/reductases (SDR) family.</text>
</comment>
<dbReference type="PANTHER" id="PTHR42760">
    <property type="entry name" value="SHORT-CHAIN DEHYDROGENASES/REDUCTASES FAMILY MEMBER"/>
    <property type="match status" value="1"/>
</dbReference>
<organism evidence="3 4">
    <name type="scientific">Nocardia vermiculata</name>
    <dbReference type="NCBI Taxonomy" id="257274"/>
    <lineage>
        <taxon>Bacteria</taxon>
        <taxon>Bacillati</taxon>
        <taxon>Actinomycetota</taxon>
        <taxon>Actinomycetes</taxon>
        <taxon>Mycobacteriales</taxon>
        <taxon>Nocardiaceae</taxon>
        <taxon>Nocardia</taxon>
    </lineage>
</organism>